<gene>
    <name evidence="1" type="ORF">PsorP6_015771</name>
</gene>
<evidence type="ECO:0000313" key="1">
    <source>
        <dbReference type="EMBL" id="KAI9920500.1"/>
    </source>
</evidence>
<dbReference type="EMBL" id="CM047589">
    <property type="protein sequence ID" value="KAI9920500.1"/>
    <property type="molecule type" value="Genomic_DNA"/>
</dbReference>
<accession>A0ACC0WNP1</accession>
<evidence type="ECO:0000313" key="2">
    <source>
        <dbReference type="Proteomes" id="UP001163321"/>
    </source>
</evidence>
<sequence length="66" mass="7611">MAMAIAQAIADHNLASYDVLHELTSAIKRGMALHHGLIYTFYKDIKNERRWDGLIASDRRYHLNGR</sequence>
<organism evidence="1 2">
    <name type="scientific">Peronosclerospora sorghi</name>
    <dbReference type="NCBI Taxonomy" id="230839"/>
    <lineage>
        <taxon>Eukaryota</taxon>
        <taxon>Sar</taxon>
        <taxon>Stramenopiles</taxon>
        <taxon>Oomycota</taxon>
        <taxon>Peronosporomycetes</taxon>
        <taxon>Peronosporales</taxon>
        <taxon>Peronosporaceae</taxon>
        <taxon>Peronosclerospora</taxon>
    </lineage>
</organism>
<protein>
    <submittedName>
        <fullName evidence="1">Uncharacterized protein</fullName>
    </submittedName>
</protein>
<keyword evidence="2" id="KW-1185">Reference proteome</keyword>
<reference evidence="1 2" key="1">
    <citation type="journal article" date="2022" name="bioRxiv">
        <title>The genome of the oomycete Peronosclerospora sorghi, a cosmopolitan pathogen of maize and sorghum, is inflated with dispersed pseudogenes.</title>
        <authorList>
            <person name="Fletcher K."/>
            <person name="Martin F."/>
            <person name="Isakeit T."/>
            <person name="Cavanaugh K."/>
            <person name="Magill C."/>
            <person name="Michelmore R."/>
        </authorList>
    </citation>
    <scope>NUCLEOTIDE SEQUENCE [LARGE SCALE GENOMIC DNA]</scope>
    <source>
        <strain evidence="1">P6</strain>
    </source>
</reference>
<name>A0ACC0WNP1_9STRA</name>
<dbReference type="Proteomes" id="UP001163321">
    <property type="component" value="Chromosome 10"/>
</dbReference>
<proteinExistence type="predicted"/>
<comment type="caution">
    <text evidence="1">The sequence shown here is derived from an EMBL/GenBank/DDBJ whole genome shotgun (WGS) entry which is preliminary data.</text>
</comment>